<dbReference type="KEGG" id="tim:GMBLW1_32550"/>
<dbReference type="CDD" id="cd02002">
    <property type="entry name" value="TPP_BFDC"/>
    <property type="match status" value="1"/>
</dbReference>
<dbReference type="SUPFAM" id="SSF52467">
    <property type="entry name" value="DHS-like NAD/FAD-binding domain"/>
    <property type="match status" value="1"/>
</dbReference>
<feature type="domain" description="Thiamine pyrophosphate enzyme TPP-binding" evidence="5">
    <location>
        <begin position="414"/>
        <end position="550"/>
    </location>
</feature>
<dbReference type="Gene3D" id="3.40.50.970">
    <property type="match status" value="2"/>
</dbReference>
<protein>
    <recommendedName>
        <fullName evidence="9">Benzoylformate decarboxylase</fullName>
    </recommendedName>
</protein>
<evidence type="ECO:0000256" key="1">
    <source>
        <dbReference type="ARBA" id="ARBA00007812"/>
    </source>
</evidence>
<dbReference type="Proteomes" id="UP000464378">
    <property type="component" value="Chromosome"/>
</dbReference>
<evidence type="ECO:0000256" key="2">
    <source>
        <dbReference type="ARBA" id="ARBA00023052"/>
    </source>
</evidence>
<dbReference type="InterPro" id="IPR012000">
    <property type="entry name" value="Thiamin_PyroP_enz_cen_dom"/>
</dbReference>
<dbReference type="PROSITE" id="PS00187">
    <property type="entry name" value="TPP_ENZYMES"/>
    <property type="match status" value="1"/>
</dbReference>
<accession>A0A6C2YI16</accession>
<reference evidence="7" key="1">
    <citation type="submission" date="2019-04" db="EMBL/GenBank/DDBJ databases">
        <authorList>
            <consortium name="Science for Life Laboratories"/>
        </authorList>
    </citation>
    <scope>NUCLEOTIDE SEQUENCE</scope>
    <source>
        <strain evidence="7">MBLW1</strain>
    </source>
</reference>
<dbReference type="SUPFAM" id="SSF52518">
    <property type="entry name" value="Thiamin diphosphate-binding fold (THDP-binding)"/>
    <property type="match status" value="2"/>
</dbReference>
<evidence type="ECO:0000259" key="6">
    <source>
        <dbReference type="Pfam" id="PF02776"/>
    </source>
</evidence>
<evidence type="ECO:0000256" key="3">
    <source>
        <dbReference type="RuleBase" id="RU362132"/>
    </source>
</evidence>
<feature type="domain" description="Thiamine pyrophosphate enzyme N-terminal TPP-binding" evidence="6">
    <location>
        <begin position="8"/>
        <end position="105"/>
    </location>
</feature>
<evidence type="ECO:0000313" key="7">
    <source>
        <dbReference type="EMBL" id="VIP00705.1"/>
    </source>
</evidence>
<dbReference type="InterPro" id="IPR029035">
    <property type="entry name" value="DHS-like_NAD/FAD-binding_dom"/>
</dbReference>
<organism evidence="7">
    <name type="scientific">Tuwongella immobilis</name>
    <dbReference type="NCBI Taxonomy" id="692036"/>
    <lineage>
        <taxon>Bacteria</taxon>
        <taxon>Pseudomonadati</taxon>
        <taxon>Planctomycetota</taxon>
        <taxon>Planctomycetia</taxon>
        <taxon>Gemmatales</taxon>
        <taxon>Gemmataceae</taxon>
        <taxon>Tuwongella</taxon>
    </lineage>
</organism>
<evidence type="ECO:0000259" key="4">
    <source>
        <dbReference type="Pfam" id="PF00205"/>
    </source>
</evidence>
<dbReference type="EMBL" id="LR593887">
    <property type="protein sequence ID" value="VTR96828.1"/>
    <property type="molecule type" value="Genomic_DNA"/>
</dbReference>
<name>A0A6C2YI16_9BACT</name>
<dbReference type="CDD" id="cd07035">
    <property type="entry name" value="TPP_PYR_POX_like"/>
    <property type="match status" value="1"/>
</dbReference>
<proteinExistence type="inferred from homology"/>
<dbReference type="AlphaFoldDB" id="A0A6C2YI16"/>
<dbReference type="GO" id="GO:0003984">
    <property type="term" value="F:acetolactate synthase activity"/>
    <property type="evidence" value="ECO:0007669"/>
    <property type="project" value="TreeGrafter"/>
</dbReference>
<sequence>MQTTGIGSFLEVLHRSGISMVFGNPGTTELPLNDAISGDSRFRYILGIHEVPVMAMADGYAMASGMPGVVNLHTACGLGNAMGMLFNAMQSGTPLVVTAGQQDHRLLFDEPVLAGELVDVAKPWTKWAIEVPRAADMPNAIRRAIQIAMTPPMGPVFLSLPLNVQSDAIADADVSGAWLPDVRLAPSVARIQQAAQTILRAKNPLILAGSRVTEAGACEVLGQFAEVIGAPVLAECNTSHGRLPIAANHPLYAGPAPIWSPDVRQRLADHDLLIVVGMNLLRLYIHAEPSRPIPEGMPIVHLDSNPAEIGKNFPVEVGLWGDPRTGLEMLIAELAPRLSRELVQERRTRHEAAIAQQGTEFRGMLETHRDDSPMSPWTMMHAIAQVLPGDAAVIHEAPTGHRNVLEKLGVFRDPSGFFAPRGWALGWGVGAAVGVKLAWPHRPTVAILGDGSAMYGIQGLWSAAREQLPIVFIIGNNRQYRILRDCGVMLKLDKLASPNCPGMDLNAPNIDFVGLAQSLGVSACRVNSPSELQARLSAGLSGNSPLVIEVPLSE</sequence>
<comment type="similarity">
    <text evidence="1 3">Belongs to the TPP enzyme family.</text>
</comment>
<dbReference type="InterPro" id="IPR012001">
    <property type="entry name" value="Thiamin_PyroP_enz_TPP-bd_dom"/>
</dbReference>
<evidence type="ECO:0008006" key="9">
    <source>
        <dbReference type="Google" id="ProtNLM"/>
    </source>
</evidence>
<dbReference type="PANTHER" id="PTHR18968:SF133">
    <property type="entry name" value="BENZOYLFORMATE DECARBOXYLASE"/>
    <property type="match status" value="1"/>
</dbReference>
<dbReference type="InterPro" id="IPR011766">
    <property type="entry name" value="TPP_enzyme_TPP-bd"/>
</dbReference>
<dbReference type="GO" id="GO:0019752">
    <property type="term" value="P:carboxylic acid metabolic process"/>
    <property type="evidence" value="ECO:0007669"/>
    <property type="project" value="UniProtKB-ARBA"/>
</dbReference>
<dbReference type="Pfam" id="PF02775">
    <property type="entry name" value="TPP_enzyme_C"/>
    <property type="match status" value="1"/>
</dbReference>
<dbReference type="GO" id="GO:0030976">
    <property type="term" value="F:thiamine pyrophosphate binding"/>
    <property type="evidence" value="ECO:0007669"/>
    <property type="project" value="InterPro"/>
</dbReference>
<gene>
    <name evidence="7" type="ORF">GMBLW1_32550</name>
</gene>
<dbReference type="Pfam" id="PF00205">
    <property type="entry name" value="TPP_enzyme_M"/>
    <property type="match status" value="1"/>
</dbReference>
<keyword evidence="8" id="KW-1185">Reference proteome</keyword>
<dbReference type="GO" id="GO:0050660">
    <property type="term" value="F:flavin adenine dinucleotide binding"/>
    <property type="evidence" value="ECO:0007669"/>
    <property type="project" value="TreeGrafter"/>
</dbReference>
<feature type="domain" description="Thiamine pyrophosphate enzyme central" evidence="4">
    <location>
        <begin position="191"/>
        <end position="330"/>
    </location>
</feature>
<dbReference type="InParanoid" id="A0A6C2YI16"/>
<dbReference type="InterPro" id="IPR029061">
    <property type="entry name" value="THDP-binding"/>
</dbReference>
<dbReference type="InterPro" id="IPR000399">
    <property type="entry name" value="TPP-bd_CS"/>
</dbReference>
<dbReference type="Gene3D" id="3.40.50.1220">
    <property type="entry name" value="TPP-binding domain"/>
    <property type="match status" value="1"/>
</dbReference>
<dbReference type="InterPro" id="IPR045229">
    <property type="entry name" value="TPP_enz"/>
</dbReference>
<dbReference type="RefSeq" id="WP_162655896.1">
    <property type="nucleotide sequence ID" value="NZ_LR593887.1"/>
</dbReference>
<dbReference type="Pfam" id="PF02776">
    <property type="entry name" value="TPP_enzyme_N"/>
    <property type="match status" value="1"/>
</dbReference>
<keyword evidence="2 3" id="KW-0786">Thiamine pyrophosphate</keyword>
<dbReference type="PANTHER" id="PTHR18968">
    <property type="entry name" value="THIAMINE PYROPHOSPHATE ENZYMES"/>
    <property type="match status" value="1"/>
</dbReference>
<dbReference type="EMBL" id="LR586016">
    <property type="protein sequence ID" value="VIP00705.1"/>
    <property type="molecule type" value="Genomic_DNA"/>
</dbReference>
<evidence type="ECO:0000259" key="5">
    <source>
        <dbReference type="Pfam" id="PF02775"/>
    </source>
</evidence>
<evidence type="ECO:0000313" key="8">
    <source>
        <dbReference type="Proteomes" id="UP000464378"/>
    </source>
</evidence>
<dbReference type="GO" id="GO:0000287">
    <property type="term" value="F:magnesium ion binding"/>
    <property type="evidence" value="ECO:0007669"/>
    <property type="project" value="InterPro"/>
</dbReference>